<evidence type="ECO:0000313" key="2">
    <source>
        <dbReference type="EMBL" id="MBN2911052.1"/>
    </source>
</evidence>
<evidence type="ECO:0000256" key="1">
    <source>
        <dbReference type="SAM" id="Phobius"/>
    </source>
</evidence>
<dbReference type="EMBL" id="JAFHAP010000022">
    <property type="protein sequence ID" value="MBN2911052.1"/>
    <property type="molecule type" value="Genomic_DNA"/>
</dbReference>
<gene>
    <name evidence="2" type="ORF">JQC72_16285</name>
</gene>
<protein>
    <recommendedName>
        <fullName evidence="4">NADH dehydrogenase subunit 6</fullName>
    </recommendedName>
</protein>
<dbReference type="RefSeq" id="WP_205497539.1">
    <property type="nucleotide sequence ID" value="NZ_JAFHAP010000022.1"/>
</dbReference>
<proteinExistence type="predicted"/>
<comment type="caution">
    <text evidence="2">The sequence shown here is derived from an EMBL/GenBank/DDBJ whole genome shotgun (WGS) entry which is preliminary data.</text>
</comment>
<accession>A0ABS2WNG3</accession>
<organism evidence="2 3">
    <name type="scientific">Polycladomyces zharkentensis</name>
    <dbReference type="NCBI Taxonomy" id="2807616"/>
    <lineage>
        <taxon>Bacteria</taxon>
        <taxon>Bacillati</taxon>
        <taxon>Bacillota</taxon>
        <taxon>Bacilli</taxon>
        <taxon>Bacillales</taxon>
        <taxon>Thermoactinomycetaceae</taxon>
        <taxon>Polycladomyces</taxon>
    </lineage>
</organism>
<evidence type="ECO:0008006" key="4">
    <source>
        <dbReference type="Google" id="ProtNLM"/>
    </source>
</evidence>
<feature type="transmembrane region" description="Helical" evidence="1">
    <location>
        <begin position="34"/>
        <end position="55"/>
    </location>
</feature>
<keyword evidence="1" id="KW-1133">Transmembrane helix</keyword>
<reference evidence="2" key="1">
    <citation type="journal article" date="2024" name="Int. J. Syst. Evol. Microbiol.">
        <title>Polycladomyces zharkentensis sp. nov., a novel thermophilic cellulose- and starch-degrading member of the Bacillota from a geothermal aquifer in Kazakhstan.</title>
        <authorList>
            <person name="Mashzhan A."/>
            <person name="Kistaubayeva A."/>
            <person name="Javier-Lopez R."/>
            <person name="Bissenova U."/>
            <person name="Bissenbay A."/>
            <person name="Birkeland N.K."/>
        </authorList>
    </citation>
    <scope>NUCLEOTIDE SEQUENCE</scope>
    <source>
        <strain evidence="2">ZKZ2T</strain>
    </source>
</reference>
<keyword evidence="1" id="KW-0472">Membrane</keyword>
<sequence length="57" mass="6382">MFFSLLYLIALIAIIALTVLSIVAIIREQPVTRWLMGLAAVAFIYVFLVAVSVWIEV</sequence>
<evidence type="ECO:0000313" key="3">
    <source>
        <dbReference type="Proteomes" id="UP001177120"/>
    </source>
</evidence>
<dbReference type="Proteomes" id="UP001177120">
    <property type="component" value="Unassembled WGS sequence"/>
</dbReference>
<keyword evidence="1" id="KW-0812">Transmembrane</keyword>
<name>A0ABS2WNG3_9BACL</name>
<keyword evidence="3" id="KW-1185">Reference proteome</keyword>
<feature type="transmembrane region" description="Helical" evidence="1">
    <location>
        <begin position="6"/>
        <end position="27"/>
    </location>
</feature>